<dbReference type="Gramene" id="MELO3C025513.2.1">
    <property type="protein sequence ID" value="MELO3C025513.2.1"/>
    <property type="gene ID" value="MELO3C025513.2"/>
</dbReference>
<proteinExistence type="predicted"/>
<evidence type="ECO:0000313" key="1">
    <source>
        <dbReference type="EnsemblPlants" id="MELO3C008351.2.1"/>
    </source>
</evidence>
<reference evidence="1" key="1">
    <citation type="submission" date="2023-03" db="UniProtKB">
        <authorList>
            <consortium name="EnsemblPlants"/>
        </authorList>
    </citation>
    <scope>IDENTIFICATION</scope>
</reference>
<protein>
    <submittedName>
        <fullName evidence="1">Uncharacterized protein</fullName>
    </submittedName>
</protein>
<dbReference type="EnsemblPlants" id="MELO3C025513.2.1">
    <property type="protein sequence ID" value="MELO3C025513.2.1"/>
    <property type="gene ID" value="MELO3C025513.2"/>
</dbReference>
<accession>A0A9I9CU10</accession>
<dbReference type="Gramene" id="MELO3C008351.2.1">
    <property type="protein sequence ID" value="MELO3C008351.2.1"/>
    <property type="gene ID" value="MELO3C008351.2"/>
</dbReference>
<dbReference type="EnsemblPlants" id="MELO3C008351.2.1">
    <property type="protein sequence ID" value="MELO3C008351.2.1"/>
    <property type="gene ID" value="MELO3C008351.2"/>
</dbReference>
<name>A0A9I9CU10_CUCME</name>
<sequence length="75" mass="8523">MTAQGRRLLQRPGEHALVWQRATEKDEWCNKLHANGRRDNDDWVRGDTTIAVGASWTNIGWSKHNLLASDPDVVT</sequence>
<dbReference type="AlphaFoldDB" id="A0A9I9CU10"/>
<organism evidence="1">
    <name type="scientific">Cucumis melo</name>
    <name type="common">Muskmelon</name>
    <dbReference type="NCBI Taxonomy" id="3656"/>
    <lineage>
        <taxon>Eukaryota</taxon>
        <taxon>Viridiplantae</taxon>
        <taxon>Streptophyta</taxon>
        <taxon>Embryophyta</taxon>
        <taxon>Tracheophyta</taxon>
        <taxon>Spermatophyta</taxon>
        <taxon>Magnoliopsida</taxon>
        <taxon>eudicotyledons</taxon>
        <taxon>Gunneridae</taxon>
        <taxon>Pentapetalae</taxon>
        <taxon>rosids</taxon>
        <taxon>fabids</taxon>
        <taxon>Cucurbitales</taxon>
        <taxon>Cucurbitaceae</taxon>
        <taxon>Benincaseae</taxon>
        <taxon>Cucumis</taxon>
    </lineage>
</organism>